<dbReference type="PANTHER" id="PTHR24179">
    <property type="entry name" value="PROTEIN PHOSPHATASE 1 REGULATORY SUBUNIT 12"/>
    <property type="match status" value="1"/>
</dbReference>
<keyword evidence="2" id="KW-0217">Developmental protein</keyword>
<keyword evidence="4" id="KW-1052">Target cell membrane</keyword>
<organism evidence="12 13">
    <name type="scientific">Leptotrombidium deliense</name>
    <dbReference type="NCBI Taxonomy" id="299467"/>
    <lineage>
        <taxon>Eukaryota</taxon>
        <taxon>Metazoa</taxon>
        <taxon>Ecdysozoa</taxon>
        <taxon>Arthropoda</taxon>
        <taxon>Chelicerata</taxon>
        <taxon>Arachnida</taxon>
        <taxon>Acari</taxon>
        <taxon>Acariformes</taxon>
        <taxon>Trombidiformes</taxon>
        <taxon>Prostigmata</taxon>
        <taxon>Anystina</taxon>
        <taxon>Parasitengona</taxon>
        <taxon>Trombiculoidea</taxon>
        <taxon>Trombiculidae</taxon>
        <taxon>Leptotrombidium</taxon>
    </lineage>
</organism>
<evidence type="ECO:0000256" key="9">
    <source>
        <dbReference type="PROSITE-ProRule" id="PRU00023"/>
    </source>
</evidence>
<dbReference type="InterPro" id="IPR036770">
    <property type="entry name" value="Ankyrin_rpt-contain_sf"/>
</dbReference>
<dbReference type="CDD" id="cd21930">
    <property type="entry name" value="IPD_PPP1R12"/>
    <property type="match status" value="1"/>
</dbReference>
<dbReference type="AlphaFoldDB" id="A0A443SN64"/>
<dbReference type="GO" id="GO:0004857">
    <property type="term" value="F:enzyme inhibitor activity"/>
    <property type="evidence" value="ECO:0007669"/>
    <property type="project" value="TreeGrafter"/>
</dbReference>
<evidence type="ECO:0000313" key="13">
    <source>
        <dbReference type="Proteomes" id="UP000288716"/>
    </source>
</evidence>
<dbReference type="InterPro" id="IPR051226">
    <property type="entry name" value="PP1_Regulatory_Subunit"/>
</dbReference>
<comment type="subcellular location">
    <subcellularLocation>
        <location evidence="1">Target cell membrane</location>
    </subcellularLocation>
</comment>
<keyword evidence="7" id="KW-0472">Membrane</keyword>
<keyword evidence="6" id="KW-0528">Neurotoxin</keyword>
<evidence type="ECO:0000256" key="7">
    <source>
        <dbReference type="ARBA" id="ARBA00023298"/>
    </source>
</evidence>
<keyword evidence="9" id="KW-0040">ANK repeat</keyword>
<evidence type="ECO:0000256" key="1">
    <source>
        <dbReference type="ARBA" id="ARBA00004175"/>
    </source>
</evidence>
<evidence type="ECO:0000313" key="12">
    <source>
        <dbReference type="EMBL" id="RWS28945.1"/>
    </source>
</evidence>
<dbReference type="GO" id="GO:0019208">
    <property type="term" value="F:phosphatase regulator activity"/>
    <property type="evidence" value="ECO:0007669"/>
    <property type="project" value="TreeGrafter"/>
</dbReference>
<dbReference type="Pfam" id="PF15898">
    <property type="entry name" value="PRKG1_interact"/>
    <property type="match status" value="1"/>
</dbReference>
<dbReference type="InterPro" id="IPR031775">
    <property type="entry name" value="PRKG1_interact"/>
</dbReference>
<name>A0A443SN64_9ACAR</name>
<dbReference type="InterPro" id="IPR002110">
    <property type="entry name" value="Ankyrin_rpt"/>
</dbReference>
<evidence type="ECO:0000259" key="11">
    <source>
        <dbReference type="Pfam" id="PF15898"/>
    </source>
</evidence>
<keyword evidence="13" id="KW-1185">Reference proteome</keyword>
<reference evidence="12 13" key="1">
    <citation type="journal article" date="2018" name="Gigascience">
        <title>Genomes of trombidid mites reveal novel predicted allergens and laterally-transferred genes associated with secondary metabolism.</title>
        <authorList>
            <person name="Dong X."/>
            <person name="Chaisiri K."/>
            <person name="Xia D."/>
            <person name="Armstrong S.D."/>
            <person name="Fang Y."/>
            <person name="Donnelly M.J."/>
            <person name="Kadowaki T."/>
            <person name="McGarry J.W."/>
            <person name="Darby A.C."/>
            <person name="Makepeace B.L."/>
        </authorList>
    </citation>
    <scope>NUCLEOTIDE SEQUENCE [LARGE SCALE GENOMIC DNA]</scope>
    <source>
        <strain evidence="12">UoL-UT</strain>
    </source>
</reference>
<evidence type="ECO:0000256" key="10">
    <source>
        <dbReference type="SAM" id="MobiDB-lite"/>
    </source>
</evidence>
<feature type="repeat" description="ANK" evidence="9">
    <location>
        <begin position="262"/>
        <end position="294"/>
    </location>
</feature>
<feature type="repeat" description="ANK" evidence="9">
    <location>
        <begin position="130"/>
        <end position="162"/>
    </location>
</feature>
<dbReference type="PANTHER" id="PTHR24179:SF21">
    <property type="entry name" value="MYOSIN BINDING SUBUNIT, ISOFORM O"/>
    <property type="match status" value="1"/>
</dbReference>
<feature type="compositionally biased region" description="Basic and acidic residues" evidence="10">
    <location>
        <begin position="395"/>
        <end position="417"/>
    </location>
</feature>
<dbReference type="Gene3D" id="6.10.140.390">
    <property type="match status" value="1"/>
</dbReference>
<feature type="region of interest" description="Disordered" evidence="10">
    <location>
        <begin position="325"/>
        <end position="417"/>
    </location>
</feature>
<dbReference type="Proteomes" id="UP000288716">
    <property type="component" value="Unassembled WGS sequence"/>
</dbReference>
<keyword evidence="5" id="KW-0677">Repeat</keyword>
<dbReference type="STRING" id="299467.A0A443SN64"/>
<dbReference type="GO" id="GO:0044231">
    <property type="term" value="C:host cell presynaptic membrane"/>
    <property type="evidence" value="ECO:0007669"/>
    <property type="project" value="UniProtKB-KW"/>
</dbReference>
<dbReference type="SUPFAM" id="SSF48403">
    <property type="entry name" value="Ankyrin repeat"/>
    <property type="match status" value="1"/>
</dbReference>
<dbReference type="GO" id="GO:0006887">
    <property type="term" value="P:exocytosis"/>
    <property type="evidence" value="ECO:0007669"/>
    <property type="project" value="UniProtKB-KW"/>
</dbReference>
<feature type="compositionally biased region" description="Low complexity" evidence="10">
    <location>
        <begin position="327"/>
        <end position="336"/>
    </location>
</feature>
<accession>A0A443SN64</accession>
<feature type="domain" description="cGMP-dependent protein kinase interacting" evidence="11">
    <location>
        <begin position="379"/>
        <end position="460"/>
    </location>
</feature>
<comment type="caution">
    <text evidence="12">The sequence shown here is derived from an EMBL/GenBank/DDBJ whole genome shotgun (WGS) entry which is preliminary data.</text>
</comment>
<dbReference type="Gene3D" id="1.25.40.20">
    <property type="entry name" value="Ankyrin repeat-containing domain"/>
    <property type="match status" value="2"/>
</dbReference>
<keyword evidence="7" id="KW-1053">Target membrane</keyword>
<feature type="compositionally biased region" description="Pro residues" evidence="10">
    <location>
        <begin position="341"/>
        <end position="351"/>
    </location>
</feature>
<dbReference type="PROSITE" id="PS50297">
    <property type="entry name" value="ANK_REP_REGION"/>
    <property type="match status" value="3"/>
</dbReference>
<feature type="repeat" description="ANK" evidence="9">
    <location>
        <begin position="97"/>
        <end position="129"/>
    </location>
</feature>
<keyword evidence="6" id="KW-0800">Toxin</keyword>
<evidence type="ECO:0000256" key="4">
    <source>
        <dbReference type="ARBA" id="ARBA00022537"/>
    </source>
</evidence>
<evidence type="ECO:0000256" key="2">
    <source>
        <dbReference type="ARBA" id="ARBA00022473"/>
    </source>
</evidence>
<dbReference type="PRINTS" id="PR01415">
    <property type="entry name" value="ANKYRIN"/>
</dbReference>
<protein>
    <submittedName>
        <fullName evidence="12">Protein phosphatase 1 regulatory subunit 12A-like isoform X7</fullName>
    </submittedName>
</protein>
<dbReference type="OrthoDB" id="19014at2759"/>
<dbReference type="GO" id="GO:0044218">
    <property type="term" value="C:other organism cell membrane"/>
    <property type="evidence" value="ECO:0007669"/>
    <property type="project" value="UniProtKB-KW"/>
</dbReference>
<dbReference type="SMART" id="SM00248">
    <property type="entry name" value="ANK"/>
    <property type="match status" value="4"/>
</dbReference>
<proteinExistence type="inferred from homology"/>
<dbReference type="PROSITE" id="PS50088">
    <property type="entry name" value="ANK_REPEAT"/>
    <property type="match status" value="3"/>
</dbReference>
<keyword evidence="6" id="KW-0638">Presynaptic neurotoxin</keyword>
<evidence type="ECO:0000256" key="5">
    <source>
        <dbReference type="ARBA" id="ARBA00022737"/>
    </source>
</evidence>
<dbReference type="GO" id="GO:0019901">
    <property type="term" value="F:protein kinase binding"/>
    <property type="evidence" value="ECO:0007669"/>
    <property type="project" value="InterPro"/>
</dbReference>
<comment type="similarity">
    <text evidence="8">Belongs to the NRARP family.</text>
</comment>
<dbReference type="GO" id="GO:0005737">
    <property type="term" value="C:cytoplasm"/>
    <property type="evidence" value="ECO:0007669"/>
    <property type="project" value="TreeGrafter"/>
</dbReference>
<dbReference type="VEuPathDB" id="VectorBase:LDEU003095"/>
<evidence type="ECO:0000256" key="6">
    <source>
        <dbReference type="ARBA" id="ARBA00023028"/>
    </source>
</evidence>
<evidence type="ECO:0000256" key="3">
    <source>
        <dbReference type="ARBA" id="ARBA00022483"/>
    </source>
</evidence>
<dbReference type="Pfam" id="PF12796">
    <property type="entry name" value="Ank_2"/>
    <property type="match status" value="2"/>
</dbReference>
<dbReference type="EMBL" id="NCKV01001142">
    <property type="protein sequence ID" value="RWS28945.1"/>
    <property type="molecule type" value="Genomic_DNA"/>
</dbReference>
<keyword evidence="3" id="KW-0268">Exocytosis</keyword>
<evidence type="ECO:0000256" key="8">
    <source>
        <dbReference type="ARBA" id="ARBA00038386"/>
    </source>
</evidence>
<sequence length="472" mass="52981">MDALMSPSTGGLLGGFDGGSRGVSALHKRADQLKRWDEMERTLNGDGLDRERTKKMQPKIKFSEKTLFLASCAISDYEECDRLLNGGLVDINDCNIDGLTALHQACIDANQDMVQYLIDHGADVNCCDNEGWTPLHATASCGHSSIVSLLLENNADPRIVNNDGELPLDIADNDTIEELISSKLKSLNVDDYESLRKQEQFVMMQDVNEWLKTGVVDDKPHPRSGATILHVAASKGYISILGTLLNDKTLRAQLNIDALDNEGWTPLHAACYFQQPGAVELLLQRSADIDKKTGTGQSVTDLTDHELILKIIDERRKKLIEEQKLRAQQMAQQAAQNKVVPPSPPSAPTPPTESETQRKAHARRARETRRSTQGISAEDVNKAKDQLKQSTVESTNEKYESLKSDFERKEREWNREKRQMQRRISELEEETKQLESLQSDNQRLKDENGALIRVISKLSKCDHRSKDVYVSH</sequence>
<gene>
    <name evidence="12" type="ORF">B4U80_02675</name>
</gene>